<organism evidence="2 3">
    <name type="scientific">Flagellimonas zhangzhouensis</name>
    <dbReference type="NCBI Taxonomy" id="1073328"/>
    <lineage>
        <taxon>Bacteria</taxon>
        <taxon>Pseudomonadati</taxon>
        <taxon>Bacteroidota</taxon>
        <taxon>Flavobacteriia</taxon>
        <taxon>Flavobacteriales</taxon>
        <taxon>Flavobacteriaceae</taxon>
        <taxon>Flagellimonas</taxon>
    </lineage>
</organism>
<dbReference type="Proteomes" id="UP000199592">
    <property type="component" value="Unassembled WGS sequence"/>
</dbReference>
<gene>
    <name evidence="2" type="ORF">SAMN04487892_0267</name>
</gene>
<name>A0A1H2QKI0_9FLAO</name>
<accession>A0A1H2QKI0</accession>
<proteinExistence type="predicted"/>
<dbReference type="STRING" id="1073328.SAMN05216294_1616"/>
<reference evidence="3" key="1">
    <citation type="submission" date="2016-10" db="EMBL/GenBank/DDBJ databases">
        <authorList>
            <person name="Varghese N."/>
            <person name="Submissions S."/>
        </authorList>
    </citation>
    <scope>NUCLEOTIDE SEQUENCE [LARGE SCALE GENOMIC DNA]</scope>
    <source>
        <strain evidence="3">DSM 25030</strain>
    </source>
</reference>
<feature type="chain" id="PRO_5011713593" description="MG2 domain-containing protein" evidence="1">
    <location>
        <begin position="21"/>
        <end position="588"/>
    </location>
</feature>
<feature type="signal peptide" evidence="1">
    <location>
        <begin position="1"/>
        <end position="20"/>
    </location>
</feature>
<evidence type="ECO:0008006" key="4">
    <source>
        <dbReference type="Google" id="ProtNLM"/>
    </source>
</evidence>
<dbReference type="EMBL" id="FNMY01000001">
    <property type="protein sequence ID" value="SDW07661.1"/>
    <property type="molecule type" value="Genomic_DNA"/>
</dbReference>
<keyword evidence="3" id="KW-1185">Reference proteome</keyword>
<dbReference type="AlphaFoldDB" id="A0A1H2QKI0"/>
<sequence length="588" mass="67251">MKKQLALFWILLSVASLARAQYVIKDNSELLNLKKLPQEKVYLNHTGPVVFAGEYINYAFYNFNAQNSRLSTISDIGYVALVNEQKEYVLEQKIRLTNAKGQGDFFINTDVPSGNYKLLAYTQWMKNNGLKQVYKDDIVVINPYQVDQGALIGDVSDNQTEALKVQPVDSSMILIQLDKNIHQPREKVVLNIKNYKAKLGHGNYTLKVQQKEAIQAQPVMNAMEFGTTYMGVDGELLKKAGDSLYLPEQRGELLYGTVKNNDGPVANADVVVSIPGEEFLTKFAVTDESGNFYTYLKKQYKTPRAIIQVLNGDKNMVVEQRYASKLDVSGLNFGNFHLKPEYRDEIIGRSVHNQLENQFFSAKPDSVLLGFPIDPFDGGMPETLRLDEYTQFPTFEETLVELFSFAGYRNNGKGNDYIRVAQDFETYDEANNFDPAIVVIDGVFIPNHEAIKEFDARKIETISLVRDQFVLLGKSYQGMLYVKTYDGDFYQNYQPEVGVNVDIKKPLDNKNYYKQFYAENDSLGYGSIPDYRRLLLWEPHVEVKDEELQFEFYTSDLTGEFEVVFDGFTTYGKPISFKKIFVVREENQ</sequence>
<dbReference type="RefSeq" id="WP_090294059.1">
    <property type="nucleotide sequence ID" value="NZ_FNKI01000002.1"/>
</dbReference>
<dbReference type="OrthoDB" id="679547at2"/>
<protein>
    <recommendedName>
        <fullName evidence="4">MG2 domain-containing protein</fullName>
    </recommendedName>
</protein>
<evidence type="ECO:0000313" key="2">
    <source>
        <dbReference type="EMBL" id="SDW07661.1"/>
    </source>
</evidence>
<evidence type="ECO:0000256" key="1">
    <source>
        <dbReference type="SAM" id="SignalP"/>
    </source>
</evidence>
<keyword evidence="1" id="KW-0732">Signal</keyword>
<evidence type="ECO:0000313" key="3">
    <source>
        <dbReference type="Proteomes" id="UP000199592"/>
    </source>
</evidence>